<comment type="caution">
    <text evidence="1">The sequence shown here is derived from an EMBL/GenBank/DDBJ whole genome shotgun (WGS) entry which is preliminary data.</text>
</comment>
<keyword evidence="2" id="KW-1185">Reference proteome</keyword>
<evidence type="ECO:0000313" key="1">
    <source>
        <dbReference type="EMBL" id="MFD1934712.1"/>
    </source>
</evidence>
<dbReference type="Proteomes" id="UP001597368">
    <property type="component" value="Unassembled WGS sequence"/>
</dbReference>
<sequence length="247" mass="26142">MIGDSELYPDVESAGSLAAALEAVAAEHGVDLGSIVSSDSDPLGWAAVASADAGRDPFAITRGAVERWFIVDGWSRGVQLVSGATPDLREVARAASVWRHGGRLSEIQRTAPFVEISEIAYAHERGPADMVAVRWCLIRQDARDGPVEGAHALVEAAHARSQLRQLLPVLSHWSLHFSMCTGYPYVWNIPFVEPLSNGRYRVSGPARGVDIGEVDSADEAIALVVAGLPAGCGPAVEGTAHDFLSAP</sequence>
<name>A0ABW4SYK2_9ACTN</name>
<reference evidence="2" key="1">
    <citation type="journal article" date="2019" name="Int. J. Syst. Evol. Microbiol.">
        <title>The Global Catalogue of Microorganisms (GCM) 10K type strain sequencing project: providing services to taxonomists for standard genome sequencing and annotation.</title>
        <authorList>
            <consortium name="The Broad Institute Genomics Platform"/>
            <consortium name="The Broad Institute Genome Sequencing Center for Infectious Disease"/>
            <person name="Wu L."/>
            <person name="Ma J."/>
        </authorList>
    </citation>
    <scope>NUCLEOTIDE SEQUENCE [LARGE SCALE GENOMIC DNA]</scope>
    <source>
        <strain evidence="2">ICMP 6774ER</strain>
    </source>
</reference>
<proteinExistence type="predicted"/>
<dbReference type="RefSeq" id="WP_379574802.1">
    <property type="nucleotide sequence ID" value="NZ_JBHUFV010000035.1"/>
</dbReference>
<organism evidence="1 2">
    <name type="scientific">Nonomuraea mangrovi</name>
    <dbReference type="NCBI Taxonomy" id="2316207"/>
    <lineage>
        <taxon>Bacteria</taxon>
        <taxon>Bacillati</taxon>
        <taxon>Actinomycetota</taxon>
        <taxon>Actinomycetes</taxon>
        <taxon>Streptosporangiales</taxon>
        <taxon>Streptosporangiaceae</taxon>
        <taxon>Nonomuraea</taxon>
    </lineage>
</organism>
<dbReference type="EMBL" id="JBHUFV010000035">
    <property type="protein sequence ID" value="MFD1934712.1"/>
    <property type="molecule type" value="Genomic_DNA"/>
</dbReference>
<protein>
    <submittedName>
        <fullName evidence="1">DUF6193 family natural product biosynthesis protein</fullName>
    </submittedName>
</protein>
<dbReference type="InterPro" id="IPR045682">
    <property type="entry name" value="DUF6193"/>
</dbReference>
<evidence type="ECO:0000313" key="2">
    <source>
        <dbReference type="Proteomes" id="UP001597368"/>
    </source>
</evidence>
<dbReference type="Pfam" id="PF19692">
    <property type="entry name" value="DUF6193"/>
    <property type="match status" value="1"/>
</dbReference>
<gene>
    <name evidence="1" type="ORF">ACFSKW_24875</name>
</gene>
<accession>A0ABW4SYK2</accession>